<keyword evidence="3" id="KW-1185">Reference proteome</keyword>
<evidence type="ECO:0000313" key="2">
    <source>
        <dbReference type="EMBL" id="MBM1712871.1"/>
    </source>
</evidence>
<reference evidence="2 3" key="1">
    <citation type="submission" date="2021-01" db="EMBL/GenBank/DDBJ databases">
        <title>Diatom-associated Roseobacters Show Island Model of Population Structure.</title>
        <authorList>
            <person name="Qu L."/>
            <person name="Feng X."/>
            <person name="Chen Y."/>
            <person name="Li L."/>
            <person name="Wang X."/>
            <person name="Hu Z."/>
            <person name="Wang H."/>
            <person name="Luo H."/>
        </authorList>
    </citation>
    <scope>NUCLEOTIDE SEQUENCE [LARGE SCALE GENOMIC DNA]</scope>
    <source>
        <strain evidence="2 3">TR60-84</strain>
    </source>
</reference>
<dbReference type="AlphaFoldDB" id="A0AAE2VW57"/>
<name>A0AAE2VW57_9RHOB</name>
<organism evidence="2 3">
    <name type="scientific">Sulfitobacter geojensis</name>
    <dbReference type="NCBI Taxonomy" id="1342299"/>
    <lineage>
        <taxon>Bacteria</taxon>
        <taxon>Pseudomonadati</taxon>
        <taxon>Pseudomonadota</taxon>
        <taxon>Alphaproteobacteria</taxon>
        <taxon>Rhodobacterales</taxon>
        <taxon>Roseobacteraceae</taxon>
        <taxon>Sulfitobacter</taxon>
    </lineage>
</organism>
<dbReference type="RefSeq" id="WP_201039587.1">
    <property type="nucleotide sequence ID" value="NZ_JAFBRH010000001.1"/>
</dbReference>
<keyword evidence="1" id="KW-0812">Transmembrane</keyword>
<comment type="caution">
    <text evidence="2">The sequence shown here is derived from an EMBL/GenBank/DDBJ whole genome shotgun (WGS) entry which is preliminary data.</text>
</comment>
<dbReference type="Proteomes" id="UP000732193">
    <property type="component" value="Unassembled WGS sequence"/>
</dbReference>
<protein>
    <submittedName>
        <fullName evidence="2">Uncharacterized protein</fullName>
    </submittedName>
</protein>
<keyword evidence="1" id="KW-0472">Membrane</keyword>
<accession>A0AAE2VW57</accession>
<sequence length="47" mass="5410">MTNPIAIVLGVLITVAIVVDVMLFGTDHMIFLGKKFFELIEWIAFWR</sequence>
<keyword evidence="1" id="KW-1133">Transmembrane helix</keyword>
<feature type="transmembrane region" description="Helical" evidence="1">
    <location>
        <begin position="6"/>
        <end position="25"/>
    </location>
</feature>
<evidence type="ECO:0000313" key="3">
    <source>
        <dbReference type="Proteomes" id="UP000732193"/>
    </source>
</evidence>
<gene>
    <name evidence="2" type="ORF">JQV55_04795</name>
</gene>
<proteinExistence type="predicted"/>
<dbReference type="EMBL" id="JAFBRM010000001">
    <property type="protein sequence ID" value="MBM1712871.1"/>
    <property type="molecule type" value="Genomic_DNA"/>
</dbReference>
<evidence type="ECO:0000256" key="1">
    <source>
        <dbReference type="SAM" id="Phobius"/>
    </source>
</evidence>